<evidence type="ECO:0000256" key="1">
    <source>
        <dbReference type="SAM" id="MobiDB-lite"/>
    </source>
</evidence>
<feature type="transmembrane region" description="Helical" evidence="2">
    <location>
        <begin position="203"/>
        <end position="228"/>
    </location>
</feature>
<feature type="transmembrane region" description="Helical" evidence="2">
    <location>
        <begin position="68"/>
        <end position="88"/>
    </location>
</feature>
<feature type="compositionally biased region" description="Basic residues" evidence="1">
    <location>
        <begin position="253"/>
        <end position="266"/>
    </location>
</feature>
<feature type="transmembrane region" description="Helical" evidence="2">
    <location>
        <begin position="95"/>
        <end position="115"/>
    </location>
</feature>
<keyword evidence="4" id="KW-1185">Reference proteome</keyword>
<gene>
    <name evidence="3" type="ORF">LCY76_07035</name>
</gene>
<evidence type="ECO:0000313" key="4">
    <source>
        <dbReference type="Proteomes" id="UP001139011"/>
    </source>
</evidence>
<feature type="region of interest" description="Disordered" evidence="1">
    <location>
        <begin position="247"/>
        <end position="266"/>
    </location>
</feature>
<organism evidence="3 4">
    <name type="scientific">Fictibacillus marinisediminis</name>
    <dbReference type="NCBI Taxonomy" id="2878389"/>
    <lineage>
        <taxon>Bacteria</taxon>
        <taxon>Bacillati</taxon>
        <taxon>Bacillota</taxon>
        <taxon>Bacilli</taxon>
        <taxon>Bacillales</taxon>
        <taxon>Fictibacillaceae</taxon>
        <taxon>Fictibacillus</taxon>
    </lineage>
</organism>
<protein>
    <submittedName>
        <fullName evidence="3">Uncharacterized protein</fullName>
    </submittedName>
</protein>
<sequence>MWNIKEENLSDFKITSENRLSPGNTPGFMIGTAVWCSLIIFFFIFGLFKFGWDAYPTRFEKTIVLSELVLYGLQIILILFFSIPKMAFRFQRLQLIAIIYFAFQSATMGFMPVVIHKVFGYPTNLLTLIYVGLLIIGGVIVHILSTLVTFHQAEKGAFNVGENSSGFFNKKIIKIIIGSLIYVVLLLLLIFSTNFSSLSLGNMFFYTILSVILYTVAISSAEFQLLAYCKFKFPSFIISWDEHRKENKELPKRPVRKANKKKKKLS</sequence>
<keyword evidence="2" id="KW-1133">Transmembrane helix</keyword>
<feature type="transmembrane region" description="Helical" evidence="2">
    <location>
        <begin position="127"/>
        <end position="151"/>
    </location>
</feature>
<keyword evidence="2" id="KW-0472">Membrane</keyword>
<feature type="transmembrane region" description="Helical" evidence="2">
    <location>
        <begin position="28"/>
        <end position="48"/>
    </location>
</feature>
<keyword evidence="2" id="KW-0812">Transmembrane</keyword>
<dbReference type="RefSeq" id="WP_248252038.1">
    <property type="nucleotide sequence ID" value="NZ_JAIWJX010000002.1"/>
</dbReference>
<accession>A0A9X2BGA8</accession>
<name>A0A9X2BGA8_9BACL</name>
<reference evidence="3" key="1">
    <citation type="submission" date="2021-09" db="EMBL/GenBank/DDBJ databases">
        <title>Genome analysis of Fictibacillus sp. KIGAM418 isolated from marine sediment.</title>
        <authorList>
            <person name="Seo M.-J."/>
            <person name="Cho E.-S."/>
            <person name="Hwang C.Y."/>
        </authorList>
    </citation>
    <scope>NUCLEOTIDE SEQUENCE</scope>
    <source>
        <strain evidence="3">KIGAM418</strain>
    </source>
</reference>
<feature type="transmembrane region" description="Helical" evidence="2">
    <location>
        <begin position="172"/>
        <end position="191"/>
    </location>
</feature>
<dbReference type="Proteomes" id="UP001139011">
    <property type="component" value="Unassembled WGS sequence"/>
</dbReference>
<evidence type="ECO:0000313" key="3">
    <source>
        <dbReference type="EMBL" id="MCK6256348.1"/>
    </source>
</evidence>
<dbReference type="EMBL" id="JAIWJX010000002">
    <property type="protein sequence ID" value="MCK6256348.1"/>
    <property type="molecule type" value="Genomic_DNA"/>
</dbReference>
<dbReference type="AlphaFoldDB" id="A0A9X2BGA8"/>
<proteinExistence type="predicted"/>
<comment type="caution">
    <text evidence="3">The sequence shown here is derived from an EMBL/GenBank/DDBJ whole genome shotgun (WGS) entry which is preliminary data.</text>
</comment>
<evidence type="ECO:0000256" key="2">
    <source>
        <dbReference type="SAM" id="Phobius"/>
    </source>
</evidence>